<gene>
    <name evidence="1" type="ORF">OWV82_019332</name>
</gene>
<dbReference type="Proteomes" id="UP001164539">
    <property type="component" value="Chromosome 10"/>
</dbReference>
<proteinExistence type="predicted"/>
<comment type="caution">
    <text evidence="1">The sequence shown here is derived from an EMBL/GenBank/DDBJ whole genome shotgun (WGS) entry which is preliminary data.</text>
</comment>
<keyword evidence="2" id="KW-1185">Reference proteome</keyword>
<sequence length="444" mass="50115">MDIHIKESTMIRPAQETPKCCLRTSDLDLLVLSIHMPTVYFYRRPNDSSNFFEIGLLKEALSKVLVPFCPMAGRLGRDENGRVEIQCNGEGVLFLVAETNSVVDEFDESTSSSKLLQLVPSVDYTKDISSYPLVVLQVTRFKCGGVCIGIGFNHILADATSKYHFFNAWAEMARSVPIGILPFYDRTVLNVGMPTNPKFHHIEYDPPPTMNTPPQNSEFQSNPGSISTAIVKLSLDQINILKEKSKKDQEFKYSKFEVLAAHLWRCVCKARGLPNDQVSKLHIPTDGRSRLNPVIPYGYIGNVVFSTTPIALAGDIQSEPLSYTAERIHNALKRMDNEYLKSALAHLNQQPDLTVLRRGAHTFKFPNLNISKLADIPMHDANFGWGRPLFVRPVFANFDGMSYILPNPTLDGSLSVVIYLQSSHMQRFKKLFYEIFLQSRYCKI</sequence>
<protein>
    <submittedName>
        <fullName evidence="1">Hydroxycinnamoyl-CoA shikimate/quinate hydroxycinnamoyl transferase</fullName>
    </submittedName>
</protein>
<reference evidence="1 2" key="1">
    <citation type="journal article" date="2023" name="Science">
        <title>Complex scaffold remodeling in plant triterpene biosynthesis.</title>
        <authorList>
            <person name="De La Pena R."/>
            <person name="Hodgson H."/>
            <person name="Liu J.C."/>
            <person name="Stephenson M.J."/>
            <person name="Martin A.C."/>
            <person name="Owen C."/>
            <person name="Harkess A."/>
            <person name="Leebens-Mack J."/>
            <person name="Jimenez L.E."/>
            <person name="Osbourn A."/>
            <person name="Sattely E.S."/>
        </authorList>
    </citation>
    <scope>NUCLEOTIDE SEQUENCE [LARGE SCALE GENOMIC DNA]</scope>
    <source>
        <strain evidence="2">cv. JPN11</strain>
        <tissue evidence="1">Leaf</tissue>
    </source>
</reference>
<keyword evidence="1" id="KW-0808">Transferase</keyword>
<name>A0ACC1XE78_MELAZ</name>
<evidence type="ECO:0000313" key="2">
    <source>
        <dbReference type="Proteomes" id="UP001164539"/>
    </source>
</evidence>
<evidence type="ECO:0000313" key="1">
    <source>
        <dbReference type="EMBL" id="KAJ4709559.1"/>
    </source>
</evidence>
<dbReference type="EMBL" id="CM051403">
    <property type="protein sequence ID" value="KAJ4709559.1"/>
    <property type="molecule type" value="Genomic_DNA"/>
</dbReference>
<organism evidence="1 2">
    <name type="scientific">Melia azedarach</name>
    <name type="common">Chinaberry tree</name>
    <dbReference type="NCBI Taxonomy" id="155640"/>
    <lineage>
        <taxon>Eukaryota</taxon>
        <taxon>Viridiplantae</taxon>
        <taxon>Streptophyta</taxon>
        <taxon>Embryophyta</taxon>
        <taxon>Tracheophyta</taxon>
        <taxon>Spermatophyta</taxon>
        <taxon>Magnoliopsida</taxon>
        <taxon>eudicotyledons</taxon>
        <taxon>Gunneridae</taxon>
        <taxon>Pentapetalae</taxon>
        <taxon>rosids</taxon>
        <taxon>malvids</taxon>
        <taxon>Sapindales</taxon>
        <taxon>Meliaceae</taxon>
        <taxon>Melia</taxon>
    </lineage>
</organism>
<accession>A0ACC1XE78</accession>